<accession>A0ABD6BC82</accession>
<dbReference type="Proteomes" id="UP001597076">
    <property type="component" value="Unassembled WGS sequence"/>
</dbReference>
<evidence type="ECO:0000313" key="3">
    <source>
        <dbReference type="Proteomes" id="UP001597076"/>
    </source>
</evidence>
<protein>
    <recommendedName>
        <fullName evidence="1">DUF7344 domain-containing protein</fullName>
    </recommendedName>
</protein>
<organism evidence="2 3">
    <name type="scientific">Haloarchaeobius amylolyticus</name>
    <dbReference type="NCBI Taxonomy" id="1198296"/>
    <lineage>
        <taxon>Archaea</taxon>
        <taxon>Methanobacteriati</taxon>
        <taxon>Methanobacteriota</taxon>
        <taxon>Stenosarchaea group</taxon>
        <taxon>Halobacteria</taxon>
        <taxon>Halobacteriales</taxon>
        <taxon>Halorubellaceae</taxon>
        <taxon>Haloarchaeobius</taxon>
    </lineage>
</organism>
<dbReference type="RefSeq" id="WP_390284337.1">
    <property type="nucleotide sequence ID" value="NZ_JBHUDI010000002.1"/>
</dbReference>
<evidence type="ECO:0000259" key="1">
    <source>
        <dbReference type="Pfam" id="PF24035"/>
    </source>
</evidence>
<name>A0ABD6BC82_9EURY</name>
<dbReference type="InterPro" id="IPR055768">
    <property type="entry name" value="DUF7344"/>
</dbReference>
<gene>
    <name evidence="2" type="ORF">ACFR99_03250</name>
</gene>
<reference evidence="2 3" key="1">
    <citation type="journal article" date="2019" name="Int. J. Syst. Evol. Microbiol.">
        <title>The Global Catalogue of Microorganisms (GCM) 10K type strain sequencing project: providing services to taxonomists for standard genome sequencing and annotation.</title>
        <authorList>
            <consortium name="The Broad Institute Genomics Platform"/>
            <consortium name="The Broad Institute Genome Sequencing Center for Infectious Disease"/>
            <person name="Wu L."/>
            <person name="Ma J."/>
        </authorList>
    </citation>
    <scope>NUCLEOTIDE SEQUENCE [LARGE SCALE GENOMIC DNA]</scope>
    <source>
        <strain evidence="2 3">CGMCC 1.12230</strain>
    </source>
</reference>
<proteinExistence type="predicted"/>
<comment type="caution">
    <text evidence="2">The sequence shown here is derived from an EMBL/GenBank/DDBJ whole genome shotgun (WGS) entry which is preliminary data.</text>
</comment>
<dbReference type="EMBL" id="JBHUDI010000002">
    <property type="protein sequence ID" value="MFD1562576.1"/>
    <property type="molecule type" value="Genomic_DNA"/>
</dbReference>
<feature type="domain" description="DUF7344" evidence="1">
    <location>
        <begin position="29"/>
        <end position="107"/>
    </location>
</feature>
<keyword evidence="3" id="KW-1185">Reference proteome</keyword>
<dbReference type="AlphaFoldDB" id="A0ABD6BC82"/>
<evidence type="ECO:0000313" key="2">
    <source>
        <dbReference type="EMBL" id="MFD1562576.1"/>
    </source>
</evidence>
<sequence length="131" mass="14185">MPDDIPCPTAAPGPDPTGIESIAADTALEILSNRRRRCVLQCLLPYDNPLALADLADEVAALENGTGTTDVSKADAKDIYVSLYHVDIPKLADADIVEYDQGQNTVTLTQNAVELRPLLEVDDDWSLYSNN</sequence>
<dbReference type="Pfam" id="PF24035">
    <property type="entry name" value="DUF7344"/>
    <property type="match status" value="1"/>
</dbReference>